<dbReference type="PATRIC" id="fig|1227500.6.peg.2070"/>
<feature type="compositionally biased region" description="Acidic residues" evidence="1">
    <location>
        <begin position="232"/>
        <end position="248"/>
    </location>
</feature>
<keyword evidence="3" id="KW-1185">Reference proteome</keyword>
<dbReference type="Pfam" id="PF23373">
    <property type="entry name" value="DUF7093"/>
    <property type="match status" value="1"/>
</dbReference>
<dbReference type="Proteomes" id="UP000011690">
    <property type="component" value="Unassembled WGS sequence"/>
</dbReference>
<organism evidence="2 3">
    <name type="scientific">Natronorubrum bangense JCM 10635</name>
    <dbReference type="NCBI Taxonomy" id="1227500"/>
    <lineage>
        <taxon>Archaea</taxon>
        <taxon>Methanobacteriati</taxon>
        <taxon>Methanobacteriota</taxon>
        <taxon>Stenosarchaea group</taxon>
        <taxon>Halobacteria</taxon>
        <taxon>Halobacteriales</taxon>
        <taxon>Natrialbaceae</taxon>
        <taxon>Natronorubrum</taxon>
    </lineage>
</organism>
<feature type="compositionally biased region" description="Low complexity" evidence="1">
    <location>
        <begin position="256"/>
        <end position="276"/>
    </location>
</feature>
<dbReference type="STRING" id="1227500.C494_10285"/>
<evidence type="ECO:0000313" key="2">
    <source>
        <dbReference type="EMBL" id="ELY48688.1"/>
    </source>
</evidence>
<feature type="compositionally biased region" description="Low complexity" evidence="1">
    <location>
        <begin position="221"/>
        <end position="231"/>
    </location>
</feature>
<protein>
    <submittedName>
        <fullName evidence="2">Uncharacterized protein</fullName>
    </submittedName>
</protein>
<feature type="compositionally biased region" description="Acidic residues" evidence="1">
    <location>
        <begin position="110"/>
        <end position="129"/>
    </location>
</feature>
<feature type="region of interest" description="Disordered" evidence="1">
    <location>
        <begin position="59"/>
        <end position="314"/>
    </location>
</feature>
<proteinExistence type="predicted"/>
<dbReference type="eggNOG" id="arCOG04689">
    <property type="taxonomic scope" value="Archaea"/>
</dbReference>
<comment type="caution">
    <text evidence="2">The sequence shown here is derived from an EMBL/GenBank/DDBJ whole genome shotgun (WGS) entry which is preliminary data.</text>
</comment>
<accession>L9WJZ8</accession>
<dbReference type="AlphaFoldDB" id="L9WJZ8"/>
<sequence>MTGNGGTMVLRCSLLGHDYGETEVEREREERGSEVVVTVQEYEECVRCGERNVISENTEITSLSLQADADSLPTEPEPEPDTAAAADTEAADSVETPPDVATETDATALIDDEDDAAEFIDADASEDDAEFIHDEAEAAESTTPPSDADASEADDGFDVPTDEHGEPVTDDGEILEETDETDPDRDREHGAWPESEDVGPPVGSETTPAGWPDDESDTDEAATATDSTVDSMDTEVTDDAIVLEDDSDHEAGGVGAESAAAADARTATTEPPAADTQSEVDDEHPEADAGSGIKRATSAPAPGESGGTAREGVPTEFYCPQCAFVAPGTRSSLRTGDICPECRKGYLSERERR</sequence>
<dbReference type="InterPro" id="IPR055519">
    <property type="entry name" value="DUF7093"/>
</dbReference>
<name>L9WJZ8_9EURY</name>
<evidence type="ECO:0000313" key="3">
    <source>
        <dbReference type="Proteomes" id="UP000011690"/>
    </source>
</evidence>
<evidence type="ECO:0000256" key="1">
    <source>
        <dbReference type="SAM" id="MobiDB-lite"/>
    </source>
</evidence>
<reference evidence="2 3" key="1">
    <citation type="journal article" date="2014" name="PLoS Genet.">
        <title>Phylogenetically driven sequencing of extremely halophilic archaea reveals strategies for static and dynamic osmo-response.</title>
        <authorList>
            <person name="Becker E.A."/>
            <person name="Seitzer P.M."/>
            <person name="Tritt A."/>
            <person name="Larsen D."/>
            <person name="Krusor M."/>
            <person name="Yao A.I."/>
            <person name="Wu D."/>
            <person name="Madern D."/>
            <person name="Eisen J.A."/>
            <person name="Darling A.E."/>
            <person name="Facciotti M.T."/>
        </authorList>
    </citation>
    <scope>NUCLEOTIDE SEQUENCE [LARGE SCALE GENOMIC DNA]</scope>
    <source>
        <strain evidence="2 3">JCM 10635</strain>
    </source>
</reference>
<dbReference type="EMBL" id="AOHY01000030">
    <property type="protein sequence ID" value="ELY48688.1"/>
    <property type="molecule type" value="Genomic_DNA"/>
</dbReference>
<feature type="compositionally biased region" description="Acidic residues" evidence="1">
    <location>
        <begin position="168"/>
        <end position="183"/>
    </location>
</feature>
<gene>
    <name evidence="2" type="ORF">C494_10285</name>
</gene>